<organism evidence="8 9">
    <name type="scientific">Chenopodium quinoa</name>
    <name type="common">Quinoa</name>
    <dbReference type="NCBI Taxonomy" id="63459"/>
    <lineage>
        <taxon>Eukaryota</taxon>
        <taxon>Viridiplantae</taxon>
        <taxon>Streptophyta</taxon>
        <taxon>Embryophyta</taxon>
        <taxon>Tracheophyta</taxon>
        <taxon>Spermatophyta</taxon>
        <taxon>Magnoliopsida</taxon>
        <taxon>eudicotyledons</taxon>
        <taxon>Gunneridae</taxon>
        <taxon>Pentapetalae</taxon>
        <taxon>Caryophyllales</taxon>
        <taxon>Chenopodiaceae</taxon>
        <taxon>Chenopodioideae</taxon>
        <taxon>Atripliceae</taxon>
        <taxon>Chenopodium</taxon>
    </lineage>
</organism>
<dbReference type="PROSITE" id="PS50103">
    <property type="entry name" value="ZF_C3H1"/>
    <property type="match status" value="6"/>
</dbReference>
<dbReference type="SUPFAM" id="SSF90229">
    <property type="entry name" value="CCCH zinc finger"/>
    <property type="match status" value="4"/>
</dbReference>
<keyword evidence="2 5" id="KW-0863">Zinc-finger</keyword>
<keyword evidence="4" id="KW-0238">DNA-binding</keyword>
<feature type="domain" description="C3H1-type" evidence="7">
    <location>
        <begin position="79"/>
        <end position="107"/>
    </location>
</feature>
<dbReference type="InterPro" id="IPR036855">
    <property type="entry name" value="Znf_CCCH_sf"/>
</dbReference>
<dbReference type="Gene3D" id="3.30.1370.210">
    <property type="match status" value="1"/>
</dbReference>
<evidence type="ECO:0000256" key="1">
    <source>
        <dbReference type="ARBA" id="ARBA00022723"/>
    </source>
</evidence>
<dbReference type="InterPro" id="IPR000571">
    <property type="entry name" value="Znf_CCCH"/>
</dbReference>
<keyword evidence="3 5" id="KW-0862">Zinc</keyword>
<evidence type="ECO:0000256" key="2">
    <source>
        <dbReference type="ARBA" id="ARBA00022771"/>
    </source>
</evidence>
<evidence type="ECO:0000256" key="4">
    <source>
        <dbReference type="ARBA" id="ARBA00023125"/>
    </source>
</evidence>
<dbReference type="GO" id="GO:0003677">
    <property type="term" value="F:DNA binding"/>
    <property type="evidence" value="ECO:0007669"/>
    <property type="project" value="UniProtKB-KW"/>
</dbReference>
<feature type="zinc finger region" description="C3H1-type" evidence="5">
    <location>
        <begin position="38"/>
        <end position="62"/>
    </location>
</feature>
<evidence type="ECO:0000256" key="6">
    <source>
        <dbReference type="SAM" id="MobiDB-lite"/>
    </source>
</evidence>
<evidence type="ECO:0000313" key="8">
    <source>
        <dbReference type="EnsemblPlants" id="AUR62000986-RA:cds"/>
    </source>
</evidence>
<dbReference type="Pfam" id="PF00642">
    <property type="entry name" value="zf-CCCH"/>
    <property type="match status" value="6"/>
</dbReference>
<feature type="domain" description="C3H1-type" evidence="7">
    <location>
        <begin position="124"/>
        <end position="152"/>
    </location>
</feature>
<evidence type="ECO:0000256" key="5">
    <source>
        <dbReference type="PROSITE-ProRule" id="PRU00723"/>
    </source>
</evidence>
<feature type="zinc finger region" description="C3H1-type" evidence="5">
    <location>
        <begin position="271"/>
        <end position="299"/>
    </location>
</feature>
<dbReference type="GO" id="GO:0003729">
    <property type="term" value="F:mRNA binding"/>
    <property type="evidence" value="ECO:0007669"/>
    <property type="project" value="TreeGrafter"/>
</dbReference>
<dbReference type="GO" id="GO:0008270">
    <property type="term" value="F:zinc ion binding"/>
    <property type="evidence" value="ECO:0007669"/>
    <property type="project" value="UniProtKB-KW"/>
</dbReference>
<name>A0A803KPN0_CHEQI</name>
<feature type="domain" description="C3H1-type" evidence="7">
    <location>
        <begin position="397"/>
        <end position="425"/>
    </location>
</feature>
<feature type="domain" description="C3H1-type" evidence="7">
    <location>
        <begin position="351"/>
        <end position="379"/>
    </location>
</feature>
<feature type="zinc finger region" description="C3H1-type" evidence="5">
    <location>
        <begin position="79"/>
        <end position="107"/>
    </location>
</feature>
<feature type="zinc finger region" description="C3H1-type" evidence="5">
    <location>
        <begin position="351"/>
        <end position="379"/>
    </location>
</feature>
<sequence>MGTCEEISSSIEIQNEIKLGISPTGTHWDEQVTEEELLAQQFEGVTGTCKFGQNCRFNHPPEKGFKEKGIEENNGTFVDPGKIDCKYFRTPGGCKYGDACRYNHSAQKVENEGPELNFLGLPVRPSEQECTFYLRTGSCGYGANCRFHHPDPIASKESEARSSLGNGVYARGSNNFSGMYVGDPLQTSGVARGIPDLANGLSSMNGLPYAGMSSYHQALPQNARWNQDQVNLSLSAKKTPLPHQIVNNLSKKADPTTHYEHLLQSEEFPLRPGQPDCDFFMKTGDCKYRAACRYNHPISQDSKLRLPLLSSKGLYSKSKNPELPNLNPGNPRKNGTSHQQQQMQNGQYPERPGQPECEFFMKTGNCKFKSACRYHHPRDRMSTSSPCALNESGLPLRPGSKVCRNYELQGTCKYGRNCLFHHPDNSSPAISVAPVPPVDQDHSSPNPEVATNLESPAGDNVESDWGDGWVM</sequence>
<dbReference type="PANTHER" id="PTHR12506">
    <property type="entry name" value="PROTEIN PHOSPHATASE RELATED"/>
    <property type="match status" value="1"/>
</dbReference>
<feature type="zinc finger region" description="C3H1-type" evidence="5">
    <location>
        <begin position="124"/>
        <end position="152"/>
    </location>
</feature>
<feature type="region of interest" description="Disordered" evidence="6">
    <location>
        <begin position="434"/>
        <end position="471"/>
    </location>
</feature>
<feature type="zinc finger region" description="C3H1-type" evidence="5">
    <location>
        <begin position="397"/>
        <end position="425"/>
    </location>
</feature>
<feature type="region of interest" description="Disordered" evidence="6">
    <location>
        <begin position="314"/>
        <end position="354"/>
    </location>
</feature>
<dbReference type="OMA" id="ACLFDHP"/>
<dbReference type="InterPro" id="IPR050974">
    <property type="entry name" value="Plant_ZF_CCCH"/>
</dbReference>
<evidence type="ECO:0000256" key="3">
    <source>
        <dbReference type="ARBA" id="ARBA00022833"/>
    </source>
</evidence>
<feature type="compositionally biased region" description="Polar residues" evidence="6">
    <location>
        <begin position="333"/>
        <end position="347"/>
    </location>
</feature>
<feature type="domain" description="C3H1-type" evidence="7">
    <location>
        <begin position="271"/>
        <end position="299"/>
    </location>
</feature>
<dbReference type="Proteomes" id="UP000596660">
    <property type="component" value="Unplaced"/>
</dbReference>
<reference evidence="8" key="1">
    <citation type="journal article" date="2017" name="Nature">
        <title>The genome of Chenopodium quinoa.</title>
        <authorList>
            <person name="Jarvis D.E."/>
            <person name="Ho Y.S."/>
            <person name="Lightfoot D.J."/>
            <person name="Schmoeckel S.M."/>
            <person name="Li B."/>
            <person name="Borm T.J.A."/>
            <person name="Ohyanagi H."/>
            <person name="Mineta K."/>
            <person name="Michell C.T."/>
            <person name="Saber N."/>
            <person name="Kharbatia N.M."/>
            <person name="Rupper R.R."/>
            <person name="Sharp A.R."/>
            <person name="Dally N."/>
            <person name="Boughton B.A."/>
            <person name="Woo Y.H."/>
            <person name="Gao G."/>
            <person name="Schijlen E.G.W.M."/>
            <person name="Guo X."/>
            <person name="Momin A.A."/>
            <person name="Negrao S."/>
            <person name="Al-Babili S."/>
            <person name="Gehring C."/>
            <person name="Roessner U."/>
            <person name="Jung C."/>
            <person name="Murphy K."/>
            <person name="Arold S.T."/>
            <person name="Gojobori T."/>
            <person name="van der Linden C.G."/>
            <person name="van Loo E.N."/>
            <person name="Jellen E.N."/>
            <person name="Maughan P.J."/>
            <person name="Tester M."/>
        </authorList>
    </citation>
    <scope>NUCLEOTIDE SEQUENCE [LARGE SCALE GENOMIC DNA]</scope>
    <source>
        <strain evidence="8">cv. PI 614886</strain>
    </source>
</reference>
<dbReference type="Gene3D" id="4.10.1000.10">
    <property type="entry name" value="Zinc finger, CCCH-type"/>
    <property type="match status" value="1"/>
</dbReference>
<dbReference type="Gramene" id="AUR62000986-RA">
    <property type="protein sequence ID" value="AUR62000986-RA:cds"/>
    <property type="gene ID" value="AUR62000986"/>
</dbReference>
<dbReference type="SMART" id="SM00356">
    <property type="entry name" value="ZnF_C3H1"/>
    <property type="match status" value="6"/>
</dbReference>
<accession>A0A803KPN0</accession>
<evidence type="ECO:0000259" key="7">
    <source>
        <dbReference type="PROSITE" id="PS50103"/>
    </source>
</evidence>
<reference evidence="8" key="2">
    <citation type="submission" date="2021-03" db="UniProtKB">
        <authorList>
            <consortium name="EnsemblPlants"/>
        </authorList>
    </citation>
    <scope>IDENTIFICATION</scope>
</reference>
<evidence type="ECO:0000313" key="9">
    <source>
        <dbReference type="Proteomes" id="UP000596660"/>
    </source>
</evidence>
<proteinExistence type="predicted"/>
<protein>
    <recommendedName>
        <fullName evidence="7">C3H1-type domain-containing protein</fullName>
    </recommendedName>
</protein>
<keyword evidence="1 5" id="KW-0479">Metal-binding</keyword>
<dbReference type="EnsemblPlants" id="AUR62000986-RA">
    <property type="protein sequence ID" value="AUR62000986-RA:cds"/>
    <property type="gene ID" value="AUR62000986"/>
</dbReference>
<feature type="domain" description="C3H1-type" evidence="7">
    <location>
        <begin position="38"/>
        <end position="62"/>
    </location>
</feature>
<dbReference type="AlphaFoldDB" id="A0A803KPN0"/>
<keyword evidence="9" id="KW-1185">Reference proteome</keyword>
<feature type="compositionally biased region" description="Low complexity" evidence="6">
    <location>
        <begin position="314"/>
        <end position="331"/>
    </location>
</feature>
<dbReference type="Gene3D" id="2.30.30.1190">
    <property type="match status" value="3"/>
</dbReference>
<dbReference type="PANTHER" id="PTHR12506:SF75">
    <property type="entry name" value="ZINC FINGER CCCH DOMAIN-CONTAINING PROTEIN 67-LIKE"/>
    <property type="match status" value="1"/>
</dbReference>